<accession>A0AC35TH94</accession>
<reference evidence="2" key="1">
    <citation type="submission" date="2016-11" db="UniProtKB">
        <authorList>
            <consortium name="WormBaseParasite"/>
        </authorList>
    </citation>
    <scope>IDENTIFICATION</scope>
    <source>
        <strain evidence="2">KR3021</strain>
    </source>
</reference>
<name>A0AC35TH94_9BILA</name>
<dbReference type="WBParaSite" id="RSKR_0000044200.1">
    <property type="protein sequence ID" value="RSKR_0000044200.1"/>
    <property type="gene ID" value="RSKR_0000044200"/>
</dbReference>
<dbReference type="Proteomes" id="UP000095286">
    <property type="component" value="Unplaced"/>
</dbReference>
<evidence type="ECO:0000313" key="1">
    <source>
        <dbReference type="Proteomes" id="UP000095286"/>
    </source>
</evidence>
<sequence>MWWYNSLVNVGSRKDLVMEELYDLNEDCTSSHLEVLWITYWNPVIKKFYQQQRLAETDSKIKKPSPPSILLTLSKMFKYELMLAGTLKIISDSLQFLLPYLLNQMINFVSDKNSPLWLGISYAILMFLVSSARNLVLNYFYYIMCKMGTQIKTTLTAATFRKTLKLSNIARKDKTVGEIVNLMAIDVGRYHEISWNVLQIFSSPFQIMVCLIYLINTLGWSALVGAIVMIAFLPLNYVASLFVGKYEVAQMRCKDERVKLCNEILNGIKVIKLYAWELPISDMVEKIRTQEINYIKKASMIRIFVDTFNESSAFLVALLTFLTYTLTDREHNLLTPQVAFVSMTLMNQMKGPTMLLGLLIDQIVQLSVSNQRLKEFFISDELKEDAIIRDKNEFGNAIIIENGQFSWDNLYDSKSNLTNVNIEIEKGQLVAIIGKVGSGKSSLINAILGEMTQLNDERAVSINGTISYAPQQPWIQNMSIRDNILFGSDYKANFYNKVLKACTLDKDLPNFANSDLTEIGEKGINLSGGQKARIGLAVAVYSNNDIYLLDDPLSAVDCHVGKHIFENVIGREGILKNKTRLLVTNNTLLLDKVDLIIMMEDSKIKKMGTYQNLINDPFFFAFMKDVDTDKEDSVSEDLSDSIRFDNISMSDTDDLENLETPLLDTRDITNDIDKELAGALMTEEFAESGRVKFKVYLTYFKATSYSLVLFFIFGYLSENLLTLSRSLWLSNWSDTYDKIARNETHSNINLETRLSVYGVIGALESVAFILSMMALMFGILRASKNMHNPLISNIMHRPMRLHDITPIGRCLQRIGKDIEVIDTMIPMSLRYFATCVCQIIVAISLIIYTTPIFIVVIIPLFILYMFILKLILPCQRQLQRISGIARSPIYSHFKETIEGVANIRAYGKELSFTETSDNKIDTLIKAEYLIDLCQRWLGIRLEFIGSVVLLFTVLFGAIAKEMGLITSTGIIALSISYSMNITEVLSFAIRCLSALETEIVSVERVSEFSNMETEPDWRTQKGKMCKSNWPSKGEIKIENYSTRYREGLDLVIKNLSIHIKGGDNIGIVGRTGSGKSSLTLGLFRMIEPAEGKIMIDDVDISEIGLHDLREHITIIPQDPVLFSADLRFNLDPFNNYTDDQVWQALEHSHMKDFVVYKLENGLQTIVTEAGSNFSVGQRQLLCLTRALLRRSRLIVLDEMSSSVDQQTDQLIQETIRQQFADSTIIAIAHRIDTLINYDKIMVMDQGTIVEYDTPAMLLSNKKSAFYSLALDAGLVKEQSN</sequence>
<proteinExistence type="predicted"/>
<organism evidence="1 2">
    <name type="scientific">Rhabditophanes sp. KR3021</name>
    <dbReference type="NCBI Taxonomy" id="114890"/>
    <lineage>
        <taxon>Eukaryota</taxon>
        <taxon>Metazoa</taxon>
        <taxon>Ecdysozoa</taxon>
        <taxon>Nematoda</taxon>
        <taxon>Chromadorea</taxon>
        <taxon>Rhabditida</taxon>
        <taxon>Tylenchina</taxon>
        <taxon>Panagrolaimomorpha</taxon>
        <taxon>Strongyloidoidea</taxon>
        <taxon>Alloionematidae</taxon>
        <taxon>Rhabditophanes</taxon>
    </lineage>
</organism>
<protein>
    <submittedName>
        <fullName evidence="2">Multidrug resistance-associated protein lethal(2)03659</fullName>
    </submittedName>
</protein>
<evidence type="ECO:0000313" key="2">
    <source>
        <dbReference type="WBParaSite" id="RSKR_0000044200.1"/>
    </source>
</evidence>